<evidence type="ECO:0000259" key="1">
    <source>
        <dbReference type="PROSITE" id="PS50819"/>
    </source>
</evidence>
<name>A0A0A5GHK2_9BACI</name>
<comment type="caution">
    <text evidence="2">The sequence shown here is derived from an EMBL/GenBank/DDBJ whole genome shotgun (WGS) entry which is preliminary data.</text>
</comment>
<dbReference type="InterPro" id="IPR027434">
    <property type="entry name" value="Homing_endonucl"/>
</dbReference>
<dbReference type="eggNOG" id="COG1372">
    <property type="taxonomic scope" value="Bacteria"/>
</dbReference>
<dbReference type="RefSeq" id="WP_051255016.1">
    <property type="nucleotide sequence ID" value="NZ_AULJ01000013.1"/>
</dbReference>
<protein>
    <submittedName>
        <fullName evidence="2">Intein-containing protein</fullName>
    </submittedName>
</protein>
<sequence length="362" mass="42176">MPRNPGMTDEKIIEIYKSGINYKEMEQVVGLTSTAILNIVYKHGEKANHKQYAGQPRKHKVNEDFFKTWTHEMAWVLGLFITDGCVTRYNSITFAQKDERILRLIAKYMDADYVINSSTNTPTLIINSKCIKEDLNKMGILANKSLNVPFPDVPKSFIPSFVRGVIDGDGWVDREGYVMNVTTASQIFAKGLQGIFQSWQLRTSISEQSSKHGNKLYRIWVKGNIDLLKLEKIIYNRASDNYVYYKRDNMLGKYRGNPQLSRDSRVKFRTNVSHALLCQIREIAKKHNTYTNYLIENGFKLVLENGFEKKISTENRPEDRIQYKTTYKKTLLEQIKLLAKEQKMNINDIIEYCIRLEVNRRR</sequence>
<organism evidence="2 3">
    <name type="scientific">Pontibacillus marinus BH030004 = DSM 16465</name>
    <dbReference type="NCBI Taxonomy" id="1385511"/>
    <lineage>
        <taxon>Bacteria</taxon>
        <taxon>Bacillati</taxon>
        <taxon>Bacillota</taxon>
        <taxon>Bacilli</taxon>
        <taxon>Bacillales</taxon>
        <taxon>Bacillaceae</taxon>
        <taxon>Pontibacillus</taxon>
    </lineage>
</organism>
<feature type="domain" description="DOD-type homing endonuclease" evidence="1">
    <location>
        <begin position="76"/>
        <end position="201"/>
    </location>
</feature>
<dbReference type="AlphaFoldDB" id="A0A0A5GHK2"/>
<dbReference type="InterPro" id="IPR004042">
    <property type="entry name" value="Intein_endonuc_central"/>
</dbReference>
<dbReference type="Pfam" id="PF14528">
    <property type="entry name" value="LAGLIDADG_3"/>
    <property type="match status" value="1"/>
</dbReference>
<gene>
    <name evidence="2" type="ORF">N783_07970</name>
</gene>
<dbReference type="SUPFAM" id="SSF55608">
    <property type="entry name" value="Homing endonucleases"/>
    <property type="match status" value="2"/>
</dbReference>
<dbReference type="Gene3D" id="3.10.28.10">
    <property type="entry name" value="Homing endonucleases"/>
    <property type="match status" value="1"/>
</dbReference>
<reference evidence="2 3" key="1">
    <citation type="submission" date="2013-08" db="EMBL/GenBank/DDBJ databases">
        <authorList>
            <person name="Huang J."/>
            <person name="Wang G."/>
        </authorList>
    </citation>
    <scope>NUCLEOTIDE SEQUENCE [LARGE SCALE GENOMIC DNA]</scope>
    <source>
        <strain evidence="2 3">BH030004</strain>
    </source>
</reference>
<evidence type="ECO:0000313" key="2">
    <source>
        <dbReference type="EMBL" id="KGX91484.1"/>
    </source>
</evidence>
<dbReference type="GO" id="GO:0004519">
    <property type="term" value="F:endonuclease activity"/>
    <property type="evidence" value="ECO:0007669"/>
    <property type="project" value="InterPro"/>
</dbReference>
<dbReference type="OrthoDB" id="961985at2"/>
<accession>A0A0A5GHK2</accession>
<dbReference type="EMBL" id="AVPF01000002">
    <property type="protein sequence ID" value="KGX91484.1"/>
    <property type="molecule type" value="Genomic_DNA"/>
</dbReference>
<dbReference type="STRING" id="1385511.GCA_000425225_01361"/>
<evidence type="ECO:0000313" key="3">
    <source>
        <dbReference type="Proteomes" id="UP000030403"/>
    </source>
</evidence>
<dbReference type="InterPro" id="IPR004860">
    <property type="entry name" value="LAGLIDADG_dom"/>
</dbReference>
<proteinExistence type="predicted"/>
<dbReference type="PROSITE" id="PS50819">
    <property type="entry name" value="INTEIN_ENDONUCLEASE"/>
    <property type="match status" value="1"/>
</dbReference>
<keyword evidence="3" id="KW-1185">Reference proteome</keyword>
<dbReference type="Proteomes" id="UP000030403">
    <property type="component" value="Unassembled WGS sequence"/>
</dbReference>